<feature type="region of interest" description="Disordered" evidence="7">
    <location>
        <begin position="1"/>
        <end position="20"/>
    </location>
</feature>
<dbReference type="SUPFAM" id="SSF50939">
    <property type="entry name" value="Sialidases"/>
    <property type="match status" value="1"/>
</dbReference>
<evidence type="ECO:0000256" key="3">
    <source>
        <dbReference type="ARBA" id="ARBA00012733"/>
    </source>
</evidence>
<dbReference type="KEGG" id="ipu:108280464"/>
<dbReference type="GO" id="GO:0009313">
    <property type="term" value="P:oligosaccharide catabolic process"/>
    <property type="evidence" value="ECO:0007669"/>
    <property type="project" value="TreeGrafter"/>
</dbReference>
<comment type="similarity">
    <text evidence="2">Belongs to the glycosyl hydrolase 33 family.</text>
</comment>
<sequence>MGSCVSKSSSHTPETNSSETPLFTNTIYRIPALIYINHDQTLLAFAEKRTSLNDADATLLVMRRGTQQNGSVQWSSVQELTTARLDKYRTMNPCPVYERQSKTVFLFFNCVFGKVSERDQISKRKNQARLCHVTSRDSGQTWSDVTDLTESVIGNEMKNWATFSVSPGHGIQMNDGRLIIPAYVYYIHCLVVKPYAFAFYSDDGGATWHYGRRVSVQSTECQMAEITKDDGKSSLYCNARGNKSCQNHRVEAVSKNRGVDFETFSQKLVELPYGCQGSVVSFQHGGKTCLLFSHTTDKKKRKDLGVYLNMTPDKVSGWKKPHIINPGVSGYSDMTRRGEEEERFACLMERGTTDLEEIAFKEFSLHEIMNN</sequence>
<evidence type="ECO:0000313" key="10">
    <source>
        <dbReference type="RefSeq" id="XP_017350944.1"/>
    </source>
</evidence>
<evidence type="ECO:0000256" key="1">
    <source>
        <dbReference type="ARBA" id="ARBA00000427"/>
    </source>
</evidence>
<dbReference type="PANTHER" id="PTHR10628">
    <property type="entry name" value="SIALIDASE"/>
    <property type="match status" value="1"/>
</dbReference>
<protein>
    <recommendedName>
        <fullName evidence="3">exo-alpha-sialidase</fullName>
        <ecNumber evidence="3">3.2.1.18</ecNumber>
    </recommendedName>
</protein>
<keyword evidence="6" id="KW-0378">Hydrolase</keyword>
<evidence type="ECO:0000256" key="4">
    <source>
        <dbReference type="ARBA" id="ARBA00022963"/>
    </source>
</evidence>
<dbReference type="Proteomes" id="UP000221080">
    <property type="component" value="Chromosome 2"/>
</dbReference>
<keyword evidence="6" id="KW-0326">Glycosidase</keyword>
<evidence type="ECO:0000256" key="2">
    <source>
        <dbReference type="ARBA" id="ARBA00009348"/>
    </source>
</evidence>
<dbReference type="PANTHER" id="PTHR10628:SF23">
    <property type="entry name" value="SIALIDASE-3"/>
    <property type="match status" value="1"/>
</dbReference>
<evidence type="ECO:0000313" key="9">
    <source>
        <dbReference type="Proteomes" id="UP000221080"/>
    </source>
</evidence>
<dbReference type="AlphaFoldDB" id="A0A2D0T7T8"/>
<keyword evidence="9" id="KW-1185">Reference proteome</keyword>
<accession>A0A2D0T7T8</accession>
<dbReference type="Pfam" id="PF13088">
    <property type="entry name" value="BNR_2"/>
    <property type="match status" value="1"/>
</dbReference>
<evidence type="ECO:0000256" key="7">
    <source>
        <dbReference type="SAM" id="MobiDB-lite"/>
    </source>
</evidence>
<dbReference type="GO" id="GO:0004308">
    <property type="term" value="F:exo-alpha-sialidase activity"/>
    <property type="evidence" value="ECO:0007669"/>
    <property type="project" value="UniProtKB-EC"/>
</dbReference>
<dbReference type="InterPro" id="IPR011040">
    <property type="entry name" value="Sialidase"/>
</dbReference>
<feature type="domain" description="Sialidase" evidence="8">
    <location>
        <begin position="41"/>
        <end position="337"/>
    </location>
</feature>
<dbReference type="InterPro" id="IPR036278">
    <property type="entry name" value="Sialidase_sf"/>
</dbReference>
<dbReference type="GO" id="GO:0016020">
    <property type="term" value="C:membrane"/>
    <property type="evidence" value="ECO:0007669"/>
    <property type="project" value="TreeGrafter"/>
</dbReference>
<dbReference type="Gene3D" id="2.120.10.10">
    <property type="match status" value="1"/>
</dbReference>
<keyword evidence="4" id="KW-0443">Lipid metabolism</keyword>
<dbReference type="OMA" id="FICVEKY"/>
<dbReference type="InterPro" id="IPR026856">
    <property type="entry name" value="Sialidase_fam"/>
</dbReference>
<organism evidence="9 10">
    <name type="scientific">Ictalurus punctatus</name>
    <name type="common">Channel catfish</name>
    <name type="synonym">Silurus punctatus</name>
    <dbReference type="NCBI Taxonomy" id="7998"/>
    <lineage>
        <taxon>Eukaryota</taxon>
        <taxon>Metazoa</taxon>
        <taxon>Chordata</taxon>
        <taxon>Craniata</taxon>
        <taxon>Vertebrata</taxon>
        <taxon>Euteleostomi</taxon>
        <taxon>Actinopterygii</taxon>
        <taxon>Neopterygii</taxon>
        <taxon>Teleostei</taxon>
        <taxon>Ostariophysi</taxon>
        <taxon>Siluriformes</taxon>
        <taxon>Ictaluridae</taxon>
        <taxon>Ictalurus</taxon>
    </lineage>
</organism>
<gene>
    <name evidence="10" type="primary">LOC108280464</name>
</gene>
<dbReference type="GO" id="GO:0005737">
    <property type="term" value="C:cytoplasm"/>
    <property type="evidence" value="ECO:0007669"/>
    <property type="project" value="TreeGrafter"/>
</dbReference>
<dbReference type="CDD" id="cd15482">
    <property type="entry name" value="Sialidase_non-viral"/>
    <property type="match status" value="1"/>
</dbReference>
<reference evidence="10" key="2">
    <citation type="submission" date="2025-08" db="UniProtKB">
        <authorList>
            <consortium name="RefSeq"/>
        </authorList>
    </citation>
    <scope>IDENTIFICATION</scope>
    <source>
        <tissue evidence="10">Blood</tissue>
    </source>
</reference>
<reference evidence="9" key="1">
    <citation type="journal article" date="2016" name="Nat. Commun.">
        <title>The channel catfish genome sequence provides insights into the evolution of scale formation in teleosts.</title>
        <authorList>
            <person name="Liu Z."/>
            <person name="Liu S."/>
            <person name="Yao J."/>
            <person name="Bao L."/>
            <person name="Zhang J."/>
            <person name="Li Y."/>
            <person name="Jiang C."/>
            <person name="Sun L."/>
            <person name="Wang R."/>
            <person name="Zhang Y."/>
            <person name="Zhou T."/>
            <person name="Zeng Q."/>
            <person name="Fu Q."/>
            <person name="Gao S."/>
            <person name="Li N."/>
            <person name="Koren S."/>
            <person name="Jiang Y."/>
            <person name="Zimin A."/>
            <person name="Xu P."/>
            <person name="Phillippy A.M."/>
            <person name="Geng X."/>
            <person name="Song L."/>
            <person name="Sun F."/>
            <person name="Li C."/>
            <person name="Wang X."/>
            <person name="Chen A."/>
            <person name="Jin Y."/>
            <person name="Yuan Z."/>
            <person name="Yang Y."/>
            <person name="Tan S."/>
            <person name="Peatman E."/>
            <person name="Lu J."/>
            <person name="Qin Z."/>
            <person name="Dunham R."/>
            <person name="Li Z."/>
            <person name="Sonstegard T."/>
            <person name="Feng J."/>
            <person name="Danzmann R.G."/>
            <person name="Schroeder S."/>
            <person name="Scheffler B."/>
            <person name="Duke M.V."/>
            <person name="Ballard L."/>
            <person name="Kucuktas H."/>
            <person name="Kaltenboeck L."/>
            <person name="Liu H."/>
            <person name="Armbruster J."/>
            <person name="Xie Y."/>
            <person name="Kirby M.L."/>
            <person name="Tian Y."/>
            <person name="Flanagan M.E."/>
            <person name="Mu W."/>
            <person name="Waldbieser G.C."/>
        </authorList>
    </citation>
    <scope>NUCLEOTIDE SEQUENCE [LARGE SCALE GENOMIC DNA]</scope>
    <source>
        <strain evidence="9">SDA103</strain>
    </source>
</reference>
<keyword evidence="5" id="KW-0119">Carbohydrate metabolism</keyword>
<keyword evidence="4" id="KW-0442">Lipid degradation</keyword>
<evidence type="ECO:0000259" key="8">
    <source>
        <dbReference type="Pfam" id="PF13088"/>
    </source>
</evidence>
<dbReference type="RefSeq" id="XP_017350944.1">
    <property type="nucleotide sequence ID" value="XM_017495455.3"/>
</dbReference>
<comment type="catalytic activity">
    <reaction evidence="1">
        <text>Hydrolysis of alpha-(2-&gt;3)-, alpha-(2-&gt;6)-, alpha-(2-&gt;8)- glycosidic linkages of terminal sialic acid residues in oligosaccharides, glycoproteins, glycolipids, colominic acid and synthetic substrates.</text>
        <dbReference type="EC" id="3.2.1.18"/>
    </reaction>
</comment>
<dbReference type="GeneID" id="108280464"/>
<name>A0A2D0T7T8_ICTPU</name>
<dbReference type="EC" id="3.2.1.18" evidence="3"/>
<proteinExistence type="inferred from homology"/>
<dbReference type="STRING" id="7998.ENSIPUP00000010934"/>
<dbReference type="OrthoDB" id="2739686at2759"/>
<evidence type="ECO:0000256" key="6">
    <source>
        <dbReference type="ARBA" id="ARBA00023295"/>
    </source>
</evidence>
<evidence type="ECO:0000256" key="5">
    <source>
        <dbReference type="ARBA" id="ARBA00023277"/>
    </source>
</evidence>
<dbReference type="GO" id="GO:0006689">
    <property type="term" value="P:ganglioside catabolic process"/>
    <property type="evidence" value="ECO:0007669"/>
    <property type="project" value="TreeGrafter"/>
</dbReference>